<reference evidence="2" key="1">
    <citation type="submission" date="2019-08" db="EMBL/GenBank/DDBJ databases">
        <authorList>
            <person name="Kucharzyk K."/>
            <person name="Murdoch R.W."/>
            <person name="Higgins S."/>
            <person name="Loffler F."/>
        </authorList>
    </citation>
    <scope>NUCLEOTIDE SEQUENCE</scope>
</reference>
<evidence type="ECO:0000313" key="2">
    <source>
        <dbReference type="EMBL" id="MPM76562.1"/>
    </source>
</evidence>
<dbReference type="EMBL" id="VSSQ01027352">
    <property type="protein sequence ID" value="MPM76562.1"/>
    <property type="molecule type" value="Genomic_DNA"/>
</dbReference>
<gene>
    <name evidence="2" type="ORF">SDC9_123561</name>
</gene>
<dbReference type="AlphaFoldDB" id="A0A645CIB8"/>
<keyword evidence="1" id="KW-0472">Membrane</keyword>
<name>A0A645CIB8_9ZZZZ</name>
<sequence length="107" mass="11310">MTAMLEHQMSGTKNITGTCEHCGAAFVYPAEHIGLTANCPHCGKPTELLLATPPDEPVIPRRKIVWLAVGCVVLVLGLVLSLVALNRAKRMVSEKPAATAPAAQGVR</sequence>
<keyword evidence="1" id="KW-0812">Transmembrane</keyword>
<evidence type="ECO:0000256" key="1">
    <source>
        <dbReference type="SAM" id="Phobius"/>
    </source>
</evidence>
<keyword evidence="1" id="KW-1133">Transmembrane helix</keyword>
<feature type="transmembrane region" description="Helical" evidence="1">
    <location>
        <begin position="64"/>
        <end position="85"/>
    </location>
</feature>
<accession>A0A645CIB8</accession>
<protein>
    <submittedName>
        <fullName evidence="2">Uncharacterized protein</fullName>
    </submittedName>
</protein>
<proteinExistence type="predicted"/>
<comment type="caution">
    <text evidence="2">The sequence shown here is derived from an EMBL/GenBank/DDBJ whole genome shotgun (WGS) entry which is preliminary data.</text>
</comment>
<organism evidence="2">
    <name type="scientific">bioreactor metagenome</name>
    <dbReference type="NCBI Taxonomy" id="1076179"/>
    <lineage>
        <taxon>unclassified sequences</taxon>
        <taxon>metagenomes</taxon>
        <taxon>ecological metagenomes</taxon>
    </lineage>
</organism>